<evidence type="ECO:0000256" key="1">
    <source>
        <dbReference type="SAM" id="MobiDB-lite"/>
    </source>
</evidence>
<proteinExistence type="predicted"/>
<dbReference type="AlphaFoldDB" id="A0A7S1AKB8"/>
<feature type="compositionally biased region" description="Basic and acidic residues" evidence="1">
    <location>
        <begin position="171"/>
        <end position="189"/>
    </location>
</feature>
<reference evidence="2" key="1">
    <citation type="submission" date="2021-01" db="EMBL/GenBank/DDBJ databases">
        <authorList>
            <person name="Corre E."/>
            <person name="Pelletier E."/>
            <person name="Niang G."/>
            <person name="Scheremetjew M."/>
            <person name="Finn R."/>
            <person name="Kale V."/>
            <person name="Holt S."/>
            <person name="Cochrane G."/>
            <person name="Meng A."/>
            <person name="Brown T."/>
            <person name="Cohen L."/>
        </authorList>
    </citation>
    <scope>NUCLEOTIDE SEQUENCE</scope>
</reference>
<dbReference type="EMBL" id="HBFQ01044363">
    <property type="protein sequence ID" value="CAD8857094.1"/>
    <property type="molecule type" value="Transcribed_RNA"/>
</dbReference>
<feature type="compositionally biased region" description="Basic residues" evidence="1">
    <location>
        <begin position="116"/>
        <end position="126"/>
    </location>
</feature>
<dbReference type="InterPro" id="IPR035979">
    <property type="entry name" value="RBD_domain_sf"/>
</dbReference>
<feature type="region of interest" description="Disordered" evidence="1">
    <location>
        <begin position="171"/>
        <end position="192"/>
    </location>
</feature>
<protein>
    <submittedName>
        <fullName evidence="2">Uncharacterized protein</fullName>
    </submittedName>
</protein>
<dbReference type="GO" id="GO:0003676">
    <property type="term" value="F:nucleic acid binding"/>
    <property type="evidence" value="ECO:0007669"/>
    <property type="project" value="InterPro"/>
</dbReference>
<feature type="compositionally biased region" description="Basic and acidic residues" evidence="1">
    <location>
        <begin position="127"/>
        <end position="148"/>
    </location>
</feature>
<feature type="compositionally biased region" description="Basic and acidic residues" evidence="1">
    <location>
        <begin position="36"/>
        <end position="64"/>
    </location>
</feature>
<dbReference type="SUPFAM" id="SSF54928">
    <property type="entry name" value="RNA-binding domain, RBD"/>
    <property type="match status" value="1"/>
</dbReference>
<feature type="compositionally biased region" description="Basic and acidic residues" evidence="1">
    <location>
        <begin position="14"/>
        <end position="28"/>
    </location>
</feature>
<name>A0A7S1AKB8_NOCSC</name>
<feature type="region of interest" description="Disordered" evidence="1">
    <location>
        <begin position="109"/>
        <end position="148"/>
    </location>
</feature>
<evidence type="ECO:0000313" key="2">
    <source>
        <dbReference type="EMBL" id="CAD8857094.1"/>
    </source>
</evidence>
<gene>
    <name evidence="2" type="ORF">NSCI0253_LOCUS31446</name>
</gene>
<feature type="region of interest" description="Disordered" evidence="1">
    <location>
        <begin position="1"/>
        <end position="75"/>
    </location>
</feature>
<accession>A0A7S1AKB8</accession>
<sequence>MSGRWNAPVPHRAPKSERERSRSKDRVRSRSRRRRSSLEGRKERDRREDRHGRRRDERRLDALKGETPSVSEFVVKNGLDARAQEMLREETLEVQRLVMQEGELTGKNKSAVLMSRIRRVKSSQRSRTRDRDDKRHRRDEGARKEERRDWRDGRPWASEWKTSWDVREKRDKKWESHKSERSGRSRGRSESPVFEAIDADWKNARETLREEPPSEDLVRRTRRLLCRAQGVVAEVEFALPQDALKCVTEFDNKEFGGSVLSVELSKDTSNRVEIRGLPEGLRQQDFKSFLSKSRQSPTFWAFV</sequence>
<organism evidence="2">
    <name type="scientific">Noctiluca scintillans</name>
    <name type="common">Sea sparkle</name>
    <name type="synonym">Red tide dinoflagellate</name>
    <dbReference type="NCBI Taxonomy" id="2966"/>
    <lineage>
        <taxon>Eukaryota</taxon>
        <taxon>Sar</taxon>
        <taxon>Alveolata</taxon>
        <taxon>Dinophyceae</taxon>
        <taxon>Noctilucales</taxon>
        <taxon>Noctilucaceae</taxon>
        <taxon>Noctiluca</taxon>
    </lineage>
</organism>